<feature type="signal peptide" evidence="2">
    <location>
        <begin position="1"/>
        <end position="18"/>
    </location>
</feature>
<proteinExistence type="predicted"/>
<keyword evidence="2" id="KW-0732">Signal</keyword>
<evidence type="ECO:0000256" key="1">
    <source>
        <dbReference type="SAM" id="MobiDB-lite"/>
    </source>
</evidence>
<dbReference type="RefSeq" id="WP_189450750.1">
    <property type="nucleotide sequence ID" value="NZ_BMXY01000004.1"/>
</dbReference>
<evidence type="ECO:0000313" key="3">
    <source>
        <dbReference type="EMBL" id="GGZ70764.1"/>
    </source>
</evidence>
<dbReference type="EMBL" id="BMXY01000004">
    <property type="protein sequence ID" value="GGZ70764.1"/>
    <property type="molecule type" value="Genomic_DNA"/>
</dbReference>
<feature type="chain" id="PRO_5046221204" description="PKD domain-containing protein" evidence="2">
    <location>
        <begin position="19"/>
        <end position="161"/>
    </location>
</feature>
<organism evidence="3 4">
    <name type="scientific">Cognatilysobacter xinjiangensis</name>
    <dbReference type="NCBI Taxonomy" id="546892"/>
    <lineage>
        <taxon>Bacteria</taxon>
        <taxon>Pseudomonadati</taxon>
        <taxon>Pseudomonadota</taxon>
        <taxon>Gammaproteobacteria</taxon>
        <taxon>Lysobacterales</taxon>
        <taxon>Lysobacteraceae</taxon>
        <taxon>Cognatilysobacter</taxon>
    </lineage>
</organism>
<dbReference type="PROSITE" id="PS51257">
    <property type="entry name" value="PROKAR_LIPOPROTEIN"/>
    <property type="match status" value="1"/>
</dbReference>
<sequence>MPRLRLFVFATLAAFVLAACNEGAEDMPAATSKTERPTGASTPSGVSGGLNPVSVDANAIAVGTQVNGDVAVRADSPQFTVNDTVYASYSEGRLPPSGGNARVYWTYQDGRTHKEETAKIEPGQQAVLFSFSAADGMKPGRYNVQIDINMRPVGIVDFQIR</sequence>
<dbReference type="Proteomes" id="UP000643403">
    <property type="component" value="Unassembled WGS sequence"/>
</dbReference>
<gene>
    <name evidence="3" type="ORF">GCM10008101_26390</name>
</gene>
<evidence type="ECO:0000313" key="4">
    <source>
        <dbReference type="Proteomes" id="UP000643403"/>
    </source>
</evidence>
<name>A0ABQ3CCP4_9GAMM</name>
<feature type="region of interest" description="Disordered" evidence="1">
    <location>
        <begin position="27"/>
        <end position="50"/>
    </location>
</feature>
<reference evidence="4" key="1">
    <citation type="journal article" date="2019" name="Int. J. Syst. Evol. Microbiol.">
        <title>The Global Catalogue of Microorganisms (GCM) 10K type strain sequencing project: providing services to taxonomists for standard genome sequencing and annotation.</title>
        <authorList>
            <consortium name="The Broad Institute Genomics Platform"/>
            <consortium name="The Broad Institute Genome Sequencing Center for Infectious Disease"/>
            <person name="Wu L."/>
            <person name="Ma J."/>
        </authorList>
    </citation>
    <scope>NUCLEOTIDE SEQUENCE [LARGE SCALE GENOMIC DNA]</scope>
    <source>
        <strain evidence="4">KCTC 22558</strain>
    </source>
</reference>
<evidence type="ECO:0000256" key="2">
    <source>
        <dbReference type="SAM" id="SignalP"/>
    </source>
</evidence>
<accession>A0ABQ3CCP4</accession>
<evidence type="ECO:0008006" key="5">
    <source>
        <dbReference type="Google" id="ProtNLM"/>
    </source>
</evidence>
<comment type="caution">
    <text evidence="3">The sequence shown here is derived from an EMBL/GenBank/DDBJ whole genome shotgun (WGS) entry which is preliminary data.</text>
</comment>
<keyword evidence="4" id="KW-1185">Reference proteome</keyword>
<protein>
    <recommendedName>
        <fullName evidence="5">PKD domain-containing protein</fullName>
    </recommendedName>
</protein>